<dbReference type="EMBL" id="JBDIVE010000002">
    <property type="protein sequence ID" value="MEN3067668.1"/>
    <property type="molecule type" value="Genomic_DNA"/>
</dbReference>
<dbReference type="Gene3D" id="2.30.30.40">
    <property type="entry name" value="SH3 Domains"/>
    <property type="match status" value="1"/>
</dbReference>
<keyword evidence="18" id="KW-1185">Reference proteome</keyword>
<dbReference type="InterPro" id="IPR008207">
    <property type="entry name" value="Sig_transdc_His_kin_Hpt_dom"/>
</dbReference>
<dbReference type="InterPro" id="IPR036061">
    <property type="entry name" value="CheW-like_dom_sf"/>
</dbReference>
<dbReference type="PROSITE" id="PS50851">
    <property type="entry name" value="CHEW"/>
    <property type="match status" value="1"/>
</dbReference>
<dbReference type="InterPro" id="IPR036097">
    <property type="entry name" value="HisK_dim/P_sf"/>
</dbReference>
<comment type="caution">
    <text evidence="17">The sequence shown here is derived from an EMBL/GenBank/DDBJ whole genome shotgun (WGS) entry which is preliminary data.</text>
</comment>
<evidence type="ECO:0000256" key="13">
    <source>
        <dbReference type="SAM" id="MobiDB-lite"/>
    </source>
</evidence>
<dbReference type="Gene3D" id="3.30.565.10">
    <property type="entry name" value="Histidine kinase-like ATPase, C-terminal domain"/>
    <property type="match status" value="1"/>
</dbReference>
<evidence type="ECO:0000256" key="9">
    <source>
        <dbReference type="ARBA" id="ARBA00022840"/>
    </source>
</evidence>
<evidence type="ECO:0000259" key="16">
    <source>
        <dbReference type="PROSITE" id="PS50894"/>
    </source>
</evidence>
<evidence type="ECO:0000256" key="8">
    <source>
        <dbReference type="ARBA" id="ARBA00022777"/>
    </source>
</evidence>
<dbReference type="InterPro" id="IPR036890">
    <property type="entry name" value="HATPase_C_sf"/>
</dbReference>
<feature type="domain" description="CheW-like" evidence="15">
    <location>
        <begin position="662"/>
        <end position="797"/>
    </location>
</feature>
<dbReference type="Pfam" id="PF02895">
    <property type="entry name" value="H-kinase_dim"/>
    <property type="match status" value="1"/>
</dbReference>
<dbReference type="SMART" id="SM01231">
    <property type="entry name" value="H-kinase_dim"/>
    <property type="match status" value="1"/>
</dbReference>
<dbReference type="PANTHER" id="PTHR43395:SF10">
    <property type="entry name" value="CHEMOTAXIS PROTEIN CHEA"/>
    <property type="match status" value="1"/>
</dbReference>
<evidence type="ECO:0000256" key="12">
    <source>
        <dbReference type="PROSITE-ProRule" id="PRU00110"/>
    </source>
</evidence>
<feature type="modified residue" description="Phosphohistidine" evidence="12">
    <location>
        <position position="48"/>
    </location>
</feature>
<organism evidence="17 18">
    <name type="scientific">Uliginosibacterium sediminicola</name>
    <dbReference type="NCBI Taxonomy" id="2024550"/>
    <lineage>
        <taxon>Bacteria</taxon>
        <taxon>Pseudomonadati</taxon>
        <taxon>Pseudomonadota</taxon>
        <taxon>Betaproteobacteria</taxon>
        <taxon>Rhodocyclales</taxon>
        <taxon>Zoogloeaceae</taxon>
        <taxon>Uliginosibacterium</taxon>
    </lineage>
</organism>
<sequence length="803" mass="86304">MAIDMTQFYQVFFEESDEHLASMESLLVAMDIAAPDEEDVNAVFRAAHSIKGSSATFGFDDLTEVTHVMESLLDRVRNGQQAMTDAIVDACLKAGDVLKNLLSAHRGQGVADHEAARAVRARLEALLNGETMAASSTPSAASAAPRASHAKPALPCFLIDFQLQCLPDRHAVLLESLFNELREQGELTVLRAGSDSEPSQIQLHTKLDADTLHKLLEYTVDAETLCIRESAPAHIEADTSAPAPQEEAAYGFFDVSAASVSKASTEEAFGFFEPLPKAEESYGFFEPVLPKEDAYGFFEPLAKPEEAYGFFEPLSKKEEAYGFFEPLPKKEEAYGFFEPLTPPSAAAPIRREQEAGYGFFDLSSLPADADKVPPPAAVLRAIATPTSAAATPPATPPQASAPTPAASANTDAGSIRVAVGKLDQMINLVGELVITQAMLTQAASGVDPVLFEDLLNNLNQLARNTRDLQASVMSVRMLPISTVFSRFPRVVRDLSQKLDKKVQLLLTGEHTELDKTLVERIADPLTHLVRNSLDHGIEAPAERLAAGKAEQGTLTLRAYHQSGNVVIEVADDGGGLRRDKILAKARERGLRVSDNMSDQDVWMLIFEPGFSTADVVTDVSGRGVGMDVVRKNIMALNGRIEIDSAAGLGTRVTVRLPLTLAILDGMSVSVGEERYIIPLDAIVESLQPDASMIKSISGKECLLRVRGEYLPILSLREAFGVPGNDPAHTDGILVIIESDGVKAAVFVEQLNAQHQVVIKSLEANYRRVAGVAGVTIMGDGRVACIVDAAAVVGMARRTLANAA</sequence>
<evidence type="ECO:0000256" key="11">
    <source>
        <dbReference type="ARBA" id="ARBA00035100"/>
    </source>
</evidence>
<evidence type="ECO:0000256" key="4">
    <source>
        <dbReference type="ARBA" id="ARBA00022500"/>
    </source>
</evidence>
<name>A0ABU9YVD3_9RHOO</name>
<evidence type="ECO:0000256" key="2">
    <source>
        <dbReference type="ARBA" id="ARBA00012438"/>
    </source>
</evidence>
<dbReference type="InterPro" id="IPR003594">
    <property type="entry name" value="HATPase_dom"/>
</dbReference>
<dbReference type="SUPFAM" id="SSF55874">
    <property type="entry name" value="ATPase domain of HSP90 chaperone/DNA topoisomerase II/histidine kinase"/>
    <property type="match status" value="1"/>
</dbReference>
<feature type="compositionally biased region" description="Low complexity" evidence="13">
    <location>
        <begin position="388"/>
        <end position="408"/>
    </location>
</feature>
<gene>
    <name evidence="17" type="ORF">ABDB84_04190</name>
</gene>
<keyword evidence="4" id="KW-0145">Chemotaxis</keyword>
<keyword evidence="8" id="KW-0418">Kinase</keyword>
<keyword evidence="9" id="KW-0067">ATP-binding</keyword>
<evidence type="ECO:0000256" key="7">
    <source>
        <dbReference type="ARBA" id="ARBA00022741"/>
    </source>
</evidence>
<dbReference type="SMART" id="SM00073">
    <property type="entry name" value="HPT"/>
    <property type="match status" value="1"/>
</dbReference>
<evidence type="ECO:0000256" key="10">
    <source>
        <dbReference type="ARBA" id="ARBA00023012"/>
    </source>
</evidence>
<accession>A0ABU9YVD3</accession>
<evidence type="ECO:0000259" key="14">
    <source>
        <dbReference type="PROSITE" id="PS50109"/>
    </source>
</evidence>
<keyword evidence="6" id="KW-0808">Transferase</keyword>
<dbReference type="CDD" id="cd00088">
    <property type="entry name" value="HPT"/>
    <property type="match status" value="1"/>
</dbReference>
<dbReference type="Gene3D" id="1.10.287.560">
    <property type="entry name" value="Histidine kinase CheA-like, homodimeric domain"/>
    <property type="match status" value="1"/>
</dbReference>
<dbReference type="SUPFAM" id="SSF50341">
    <property type="entry name" value="CheW-like"/>
    <property type="match status" value="1"/>
</dbReference>
<evidence type="ECO:0000313" key="18">
    <source>
        <dbReference type="Proteomes" id="UP001410394"/>
    </source>
</evidence>
<feature type="region of interest" description="Disordered" evidence="13">
    <location>
        <begin position="388"/>
        <end position="410"/>
    </location>
</feature>
<dbReference type="SMART" id="SM00387">
    <property type="entry name" value="HATPase_c"/>
    <property type="match status" value="1"/>
</dbReference>
<dbReference type="PROSITE" id="PS50109">
    <property type="entry name" value="HIS_KIN"/>
    <property type="match status" value="1"/>
</dbReference>
<dbReference type="InterPro" id="IPR036641">
    <property type="entry name" value="HPT_dom_sf"/>
</dbReference>
<dbReference type="InterPro" id="IPR051315">
    <property type="entry name" value="Bact_Chemotaxis_CheA"/>
</dbReference>
<keyword evidence="5 12" id="KW-0597">Phosphoprotein</keyword>
<dbReference type="InterPro" id="IPR004358">
    <property type="entry name" value="Sig_transdc_His_kin-like_C"/>
</dbReference>
<dbReference type="InterPro" id="IPR037006">
    <property type="entry name" value="CheA-like_homodim_sf"/>
</dbReference>
<dbReference type="Pfam" id="PF02518">
    <property type="entry name" value="HATPase_c"/>
    <property type="match status" value="1"/>
</dbReference>
<reference evidence="17 18" key="1">
    <citation type="journal article" date="2018" name="Int. J. Syst. Evol. Microbiol.">
        <title>Uliginosibacterium sediminicola sp. nov., isolated from freshwater sediment.</title>
        <authorList>
            <person name="Hwang W.M."/>
            <person name="Kim S.M."/>
            <person name="Kang K."/>
            <person name="Ahn T.Y."/>
        </authorList>
    </citation>
    <scope>NUCLEOTIDE SEQUENCE [LARGE SCALE GENOMIC DNA]</scope>
    <source>
        <strain evidence="17 18">M1-21</strain>
    </source>
</reference>
<dbReference type="InterPro" id="IPR004105">
    <property type="entry name" value="CheA-like_dim"/>
</dbReference>
<evidence type="ECO:0000256" key="1">
    <source>
        <dbReference type="ARBA" id="ARBA00000085"/>
    </source>
</evidence>
<evidence type="ECO:0000256" key="3">
    <source>
        <dbReference type="ARBA" id="ARBA00021495"/>
    </source>
</evidence>
<dbReference type="InterPro" id="IPR002545">
    <property type="entry name" value="CheW-lke_dom"/>
</dbReference>
<dbReference type="SMART" id="SM00260">
    <property type="entry name" value="CheW"/>
    <property type="match status" value="1"/>
</dbReference>
<dbReference type="CDD" id="cd16916">
    <property type="entry name" value="HATPase_CheA-like"/>
    <property type="match status" value="1"/>
</dbReference>
<dbReference type="EC" id="2.7.13.3" evidence="2"/>
<keyword evidence="7" id="KW-0547">Nucleotide-binding</keyword>
<feature type="domain" description="Histidine kinase" evidence="14">
    <location>
        <begin position="451"/>
        <end position="660"/>
    </location>
</feature>
<dbReference type="RefSeq" id="WP_345918438.1">
    <property type="nucleotide sequence ID" value="NZ_JBDIVE010000002.1"/>
</dbReference>
<feature type="domain" description="HPt" evidence="16">
    <location>
        <begin position="1"/>
        <end position="105"/>
    </location>
</feature>
<proteinExistence type="predicted"/>
<dbReference type="PRINTS" id="PR00344">
    <property type="entry name" value="BCTRLSENSOR"/>
</dbReference>
<evidence type="ECO:0000256" key="6">
    <source>
        <dbReference type="ARBA" id="ARBA00022679"/>
    </source>
</evidence>
<dbReference type="Pfam" id="PF01627">
    <property type="entry name" value="Hpt"/>
    <property type="match status" value="1"/>
</dbReference>
<comment type="catalytic activity">
    <reaction evidence="1">
        <text>ATP + protein L-histidine = ADP + protein N-phospho-L-histidine.</text>
        <dbReference type="EC" id="2.7.13.3"/>
    </reaction>
</comment>
<evidence type="ECO:0000313" key="17">
    <source>
        <dbReference type="EMBL" id="MEN3067668.1"/>
    </source>
</evidence>
<dbReference type="Proteomes" id="UP001410394">
    <property type="component" value="Unassembled WGS sequence"/>
</dbReference>
<dbReference type="PROSITE" id="PS50894">
    <property type="entry name" value="HPT"/>
    <property type="match status" value="1"/>
</dbReference>
<dbReference type="Gene3D" id="1.20.120.160">
    <property type="entry name" value="HPT domain"/>
    <property type="match status" value="1"/>
</dbReference>
<evidence type="ECO:0000256" key="5">
    <source>
        <dbReference type="ARBA" id="ARBA00022553"/>
    </source>
</evidence>
<dbReference type="SUPFAM" id="SSF47226">
    <property type="entry name" value="Histidine-containing phosphotransfer domain, HPT domain"/>
    <property type="match status" value="1"/>
</dbReference>
<dbReference type="PANTHER" id="PTHR43395">
    <property type="entry name" value="SENSOR HISTIDINE KINASE CHEA"/>
    <property type="match status" value="1"/>
</dbReference>
<comment type="function">
    <text evidence="11">Involved in the transmission of sensory signals from the chemoreceptors to the flagellar motors. CheA is autophosphorylated; it can transfer its phosphate group to either CheB or CheY.</text>
</comment>
<keyword evidence="10" id="KW-0902">Two-component regulatory system</keyword>
<dbReference type="SUPFAM" id="SSF47384">
    <property type="entry name" value="Homodimeric domain of signal transducing histidine kinase"/>
    <property type="match status" value="1"/>
</dbReference>
<dbReference type="InterPro" id="IPR005467">
    <property type="entry name" value="His_kinase_dom"/>
</dbReference>
<evidence type="ECO:0000259" key="15">
    <source>
        <dbReference type="PROSITE" id="PS50851"/>
    </source>
</evidence>
<protein>
    <recommendedName>
        <fullName evidence="3">Chemotaxis protein CheA</fullName>
        <ecNumber evidence="2">2.7.13.3</ecNumber>
    </recommendedName>
</protein>
<dbReference type="Pfam" id="PF01584">
    <property type="entry name" value="CheW"/>
    <property type="match status" value="1"/>
</dbReference>
<dbReference type="CDD" id="cd00731">
    <property type="entry name" value="CheA_reg"/>
    <property type="match status" value="1"/>
</dbReference>